<feature type="domain" description="Ketoreductase (KR)" evidence="3">
    <location>
        <begin position="403"/>
        <end position="491"/>
    </location>
</feature>
<dbReference type="PANTHER" id="PTHR43775">
    <property type="entry name" value="FATTY ACID SYNTHASE"/>
    <property type="match status" value="1"/>
</dbReference>
<keyword evidence="1" id="KW-0596">Phosphopantetheine</keyword>
<dbReference type="SUPFAM" id="SSF51735">
    <property type="entry name" value="NAD(P)-binding Rossmann-fold domains"/>
    <property type="match status" value="1"/>
</dbReference>
<name>A0A0C9VMT6_SPHS4</name>
<evidence type="ECO:0000313" key="4">
    <source>
        <dbReference type="EMBL" id="KIJ38996.1"/>
    </source>
</evidence>
<dbReference type="GO" id="GO:0004312">
    <property type="term" value="F:fatty acid synthase activity"/>
    <property type="evidence" value="ECO:0007669"/>
    <property type="project" value="TreeGrafter"/>
</dbReference>
<dbReference type="InterPro" id="IPR050091">
    <property type="entry name" value="PKS_NRPS_Biosynth_Enz"/>
</dbReference>
<dbReference type="GO" id="GO:0006633">
    <property type="term" value="P:fatty acid biosynthetic process"/>
    <property type="evidence" value="ECO:0007669"/>
    <property type="project" value="TreeGrafter"/>
</dbReference>
<dbReference type="HOGENOM" id="CLU_555017_0_0_1"/>
<gene>
    <name evidence="4" type="ORF">M422DRAFT_258148</name>
</gene>
<dbReference type="Gene3D" id="3.40.50.720">
    <property type="entry name" value="NAD(P)-binding Rossmann-like Domain"/>
    <property type="match status" value="2"/>
</dbReference>
<dbReference type="PANTHER" id="PTHR43775:SF37">
    <property type="entry name" value="SI:DKEY-61P9.11"/>
    <property type="match status" value="1"/>
</dbReference>
<proteinExistence type="predicted"/>
<protein>
    <recommendedName>
        <fullName evidence="3">Ketoreductase (KR) domain-containing protein</fullName>
    </recommendedName>
</protein>
<reference evidence="4 5" key="1">
    <citation type="submission" date="2014-06" db="EMBL/GenBank/DDBJ databases">
        <title>Evolutionary Origins and Diversification of the Mycorrhizal Mutualists.</title>
        <authorList>
            <consortium name="DOE Joint Genome Institute"/>
            <consortium name="Mycorrhizal Genomics Consortium"/>
            <person name="Kohler A."/>
            <person name="Kuo A."/>
            <person name="Nagy L.G."/>
            <person name="Floudas D."/>
            <person name="Copeland A."/>
            <person name="Barry K.W."/>
            <person name="Cichocki N."/>
            <person name="Veneault-Fourrey C."/>
            <person name="LaButti K."/>
            <person name="Lindquist E.A."/>
            <person name="Lipzen A."/>
            <person name="Lundell T."/>
            <person name="Morin E."/>
            <person name="Murat C."/>
            <person name="Riley R."/>
            <person name="Ohm R."/>
            <person name="Sun H."/>
            <person name="Tunlid A."/>
            <person name="Henrissat B."/>
            <person name="Grigoriev I.V."/>
            <person name="Hibbett D.S."/>
            <person name="Martin F."/>
        </authorList>
    </citation>
    <scope>NUCLEOTIDE SEQUENCE [LARGE SCALE GENOMIC DNA]</scope>
    <source>
        <strain evidence="4 5">SS14</strain>
    </source>
</reference>
<organism evidence="4 5">
    <name type="scientific">Sphaerobolus stellatus (strain SS14)</name>
    <dbReference type="NCBI Taxonomy" id="990650"/>
    <lineage>
        <taxon>Eukaryota</taxon>
        <taxon>Fungi</taxon>
        <taxon>Dikarya</taxon>
        <taxon>Basidiomycota</taxon>
        <taxon>Agaricomycotina</taxon>
        <taxon>Agaricomycetes</taxon>
        <taxon>Phallomycetidae</taxon>
        <taxon>Geastrales</taxon>
        <taxon>Sphaerobolaceae</taxon>
        <taxon>Sphaerobolus</taxon>
    </lineage>
</organism>
<dbReference type="EMBL" id="KN837155">
    <property type="protein sequence ID" value="KIJ38996.1"/>
    <property type="molecule type" value="Genomic_DNA"/>
</dbReference>
<dbReference type="InterPro" id="IPR013968">
    <property type="entry name" value="PKS_KR"/>
</dbReference>
<evidence type="ECO:0000256" key="2">
    <source>
        <dbReference type="ARBA" id="ARBA00022553"/>
    </source>
</evidence>
<dbReference type="Proteomes" id="UP000054279">
    <property type="component" value="Unassembled WGS sequence"/>
</dbReference>
<dbReference type="AlphaFoldDB" id="A0A0C9VMT6"/>
<dbReference type="OrthoDB" id="2683506at2759"/>
<dbReference type="Pfam" id="PF08659">
    <property type="entry name" value="KR"/>
    <property type="match status" value="1"/>
</dbReference>
<evidence type="ECO:0000259" key="3">
    <source>
        <dbReference type="Pfam" id="PF08659"/>
    </source>
</evidence>
<feature type="non-terminal residue" evidence="4">
    <location>
        <position position="1"/>
    </location>
</feature>
<dbReference type="InterPro" id="IPR036291">
    <property type="entry name" value="NAD(P)-bd_dom_sf"/>
</dbReference>
<sequence length="492" mass="52934">MVEEFVYIPDPVFTFVRGQEMRLKDELARLDAAEEASVWIIATDGPDGDAARGLVRTLIKELPAWKIHLVIFDASWSPGRRHTAIAKLQDEASSVEPEIKVTAEGAVFVPRVVPQASAVIESAFDTSKTWMKVDANAVHTSLPPLGTFDVVVEISHWSSVDSDGPRAFMGTVSNKGATEFTMGEYVMGIIEGPVCNRLVAHAGSLVPCEKKHAAALADAVGLVIGALALGPGTLNRTGRLAAIQHALITDVHTTTGHAIARLFNQLGLDIFCIGEGDAAELAESLGIPVGRVSVASNALWVARQRCLYDVILSGAQSKPDVQLVTQLGMPQGILHFWNSDSQRLSDVLKRDPWIVAHALEVALQVLPADFVSHVKAVSIEDAAPVPSGTPVSDEGPLFDPRKTYLLIGGIGGMGVQMARWMYENGARDIVLTSRRGRETLRRTGQTASLRTLRYLERLPDLSLSLEAVDAGDHEATSNLVKSLEKPIGGVFL</sequence>
<keyword evidence="5" id="KW-1185">Reference proteome</keyword>
<evidence type="ECO:0000256" key="1">
    <source>
        <dbReference type="ARBA" id="ARBA00022450"/>
    </source>
</evidence>
<accession>A0A0C9VMT6</accession>
<keyword evidence="2" id="KW-0597">Phosphoprotein</keyword>
<evidence type="ECO:0000313" key="5">
    <source>
        <dbReference type="Proteomes" id="UP000054279"/>
    </source>
</evidence>